<feature type="compositionally biased region" description="Basic and acidic residues" evidence="3">
    <location>
        <begin position="387"/>
        <end position="402"/>
    </location>
</feature>
<dbReference type="GO" id="GO:0070475">
    <property type="term" value="P:rRNA base methylation"/>
    <property type="evidence" value="ECO:0007669"/>
    <property type="project" value="TreeGrafter"/>
</dbReference>
<name>A0A9P9IPE5_9PLEO</name>
<dbReference type="AlphaFoldDB" id="A0A9P9IPE5"/>
<dbReference type="InterPro" id="IPR010286">
    <property type="entry name" value="METTL16/RlmF"/>
</dbReference>
<organism evidence="4 5">
    <name type="scientific">Dendryphion nanum</name>
    <dbReference type="NCBI Taxonomy" id="256645"/>
    <lineage>
        <taxon>Eukaryota</taxon>
        <taxon>Fungi</taxon>
        <taxon>Dikarya</taxon>
        <taxon>Ascomycota</taxon>
        <taxon>Pezizomycotina</taxon>
        <taxon>Dothideomycetes</taxon>
        <taxon>Pleosporomycetidae</taxon>
        <taxon>Pleosporales</taxon>
        <taxon>Torulaceae</taxon>
        <taxon>Dendryphion</taxon>
    </lineage>
</organism>
<dbReference type="Proteomes" id="UP000700596">
    <property type="component" value="Unassembled WGS sequence"/>
</dbReference>
<evidence type="ECO:0000256" key="2">
    <source>
        <dbReference type="ARBA" id="ARBA00022679"/>
    </source>
</evidence>
<dbReference type="SUPFAM" id="SSF53335">
    <property type="entry name" value="S-adenosyl-L-methionine-dependent methyltransferases"/>
    <property type="match status" value="1"/>
</dbReference>
<evidence type="ECO:0000313" key="5">
    <source>
        <dbReference type="Proteomes" id="UP000700596"/>
    </source>
</evidence>
<gene>
    <name evidence="4" type="ORF">B0J11DRAFT_431748</name>
</gene>
<evidence type="ECO:0008006" key="6">
    <source>
        <dbReference type="Google" id="ProtNLM"/>
    </source>
</evidence>
<protein>
    <recommendedName>
        <fullName evidence="6">U6 small nuclear RNA (adenine-(43)-N(6))-methyltransferase</fullName>
    </recommendedName>
</protein>
<keyword evidence="5" id="KW-1185">Reference proteome</keyword>
<keyword evidence="1" id="KW-0489">Methyltransferase</keyword>
<dbReference type="OrthoDB" id="514248at2759"/>
<dbReference type="InterPro" id="IPR029063">
    <property type="entry name" value="SAM-dependent_MTases_sf"/>
</dbReference>
<feature type="region of interest" description="Disordered" evidence="3">
    <location>
        <begin position="383"/>
        <end position="402"/>
    </location>
</feature>
<dbReference type="Gene3D" id="3.40.50.150">
    <property type="entry name" value="Vaccinia Virus protein VP39"/>
    <property type="match status" value="1"/>
</dbReference>
<evidence type="ECO:0000256" key="3">
    <source>
        <dbReference type="SAM" id="MobiDB-lite"/>
    </source>
</evidence>
<reference evidence="4" key="1">
    <citation type="journal article" date="2021" name="Nat. Commun.">
        <title>Genetic determinants of endophytism in the Arabidopsis root mycobiome.</title>
        <authorList>
            <person name="Mesny F."/>
            <person name="Miyauchi S."/>
            <person name="Thiergart T."/>
            <person name="Pickel B."/>
            <person name="Atanasova L."/>
            <person name="Karlsson M."/>
            <person name="Huettel B."/>
            <person name="Barry K.W."/>
            <person name="Haridas S."/>
            <person name="Chen C."/>
            <person name="Bauer D."/>
            <person name="Andreopoulos W."/>
            <person name="Pangilinan J."/>
            <person name="LaButti K."/>
            <person name="Riley R."/>
            <person name="Lipzen A."/>
            <person name="Clum A."/>
            <person name="Drula E."/>
            <person name="Henrissat B."/>
            <person name="Kohler A."/>
            <person name="Grigoriev I.V."/>
            <person name="Martin F.M."/>
            <person name="Hacquard S."/>
        </authorList>
    </citation>
    <scope>NUCLEOTIDE SEQUENCE</scope>
    <source>
        <strain evidence="4">MPI-CAGE-CH-0243</strain>
    </source>
</reference>
<evidence type="ECO:0000256" key="1">
    <source>
        <dbReference type="ARBA" id="ARBA00022603"/>
    </source>
</evidence>
<evidence type="ECO:0000313" key="4">
    <source>
        <dbReference type="EMBL" id="KAH7128117.1"/>
    </source>
</evidence>
<dbReference type="GO" id="GO:0005634">
    <property type="term" value="C:nucleus"/>
    <property type="evidence" value="ECO:0007669"/>
    <property type="project" value="TreeGrafter"/>
</dbReference>
<keyword evidence="2" id="KW-0808">Transferase</keyword>
<dbReference type="GO" id="GO:0008168">
    <property type="term" value="F:methyltransferase activity"/>
    <property type="evidence" value="ECO:0007669"/>
    <property type="project" value="UniProtKB-KW"/>
</dbReference>
<sequence length="450" mass="49591">MEIDVPSPPPPDLTILPSFSNIDFKHLASKDEAFSTLYASTSGHLDFRDPLTLTVLTKALLRTTFSLSLILPPDRLCPPIPNRTSYISFLHALLDSTSPTYVPSPSRPITGLDIGTGASAIYALLALRSRPNWHMCITDTDTLSFSYALKNLTQNALLPRTTALQTQPSDPLIPLSLLNHATLDFVMCNPPFFSTEPEMHISLSSSEKSHPANSICTGSASEMICPGGDLGFATRIFSESLLLREKVTWYTCLFGKLASARAIVAMLRDSGVSNWAARCIGHGHGQTGTRRWIVAWSFGDLRPSDEVVRGEGTQGGLGGFPTRYKISVPRDGDSVGVERAKQEVATKIYEKMDALDITWSWDMETFAGIGEARGNVWNRQYRRSRMKEKSGGKDETGDVKREDDGAHELVALAFRITVSGEGTEITIEWLRGTDVSLWESFCGMLHRVFR</sequence>
<dbReference type="PANTHER" id="PTHR13393">
    <property type="entry name" value="SAM-DEPENDENT METHYLTRANSFERASE"/>
    <property type="match status" value="1"/>
</dbReference>
<proteinExistence type="predicted"/>
<dbReference type="EMBL" id="JAGMWT010000005">
    <property type="protein sequence ID" value="KAH7128117.1"/>
    <property type="molecule type" value="Genomic_DNA"/>
</dbReference>
<comment type="caution">
    <text evidence="4">The sequence shown here is derived from an EMBL/GenBank/DDBJ whole genome shotgun (WGS) entry which is preliminary data.</text>
</comment>
<dbReference type="Pfam" id="PF05971">
    <property type="entry name" value="Methyltransf_10"/>
    <property type="match status" value="1"/>
</dbReference>
<dbReference type="PANTHER" id="PTHR13393:SF0">
    <property type="entry name" value="RNA N6-ADENOSINE-METHYLTRANSFERASE METTL16"/>
    <property type="match status" value="1"/>
</dbReference>
<accession>A0A9P9IPE5</accession>